<dbReference type="Proteomes" id="UP000001691">
    <property type="component" value="Chromosome"/>
</dbReference>
<dbReference type="KEGG" id="rsd:TGRD_497"/>
<proteinExistence type="predicted"/>
<dbReference type="EMBL" id="AP009510">
    <property type="protein sequence ID" value="BAG13990.1"/>
    <property type="molecule type" value="Genomic_DNA"/>
</dbReference>
<evidence type="ECO:0000256" key="1">
    <source>
        <dbReference type="SAM" id="Phobius"/>
    </source>
</evidence>
<dbReference type="HOGENOM" id="CLU_2048708_0_0_0"/>
<evidence type="ECO:0000313" key="2">
    <source>
        <dbReference type="EMBL" id="BAG13990.1"/>
    </source>
</evidence>
<gene>
    <name evidence="2" type="ordered locus">TGRD_497</name>
</gene>
<accession>B1H0F8</accession>
<reference evidence="3" key="1">
    <citation type="journal article" date="2008" name="Proc. Natl. Acad. Sci. U.S.A.">
        <title>Complete genome of the uncultured termite group 1 bacteria in a single host protist cell.</title>
        <authorList>
            <person name="Hongoh Y."/>
            <person name="Sharma V.K."/>
            <person name="Prakash T."/>
            <person name="Noda S."/>
            <person name="Taylor T.D."/>
            <person name="Kudo T."/>
            <person name="Sakaki Y."/>
            <person name="Toyoda A."/>
            <person name="Hattori M."/>
            <person name="Ohkuma M."/>
        </authorList>
    </citation>
    <scope>NUCLEOTIDE SEQUENCE [LARGE SCALE GENOMIC DNA]</scope>
    <source>
        <strain evidence="3">Rs-D17 genomovar Ri2008</strain>
    </source>
</reference>
<evidence type="ECO:0000313" key="3">
    <source>
        <dbReference type="Proteomes" id="UP000001691"/>
    </source>
</evidence>
<dbReference type="RefSeq" id="WP_015423515.1">
    <property type="nucleotide sequence ID" value="NC_020419.1"/>
</dbReference>
<feature type="transmembrane region" description="Helical" evidence="1">
    <location>
        <begin position="6"/>
        <end position="29"/>
    </location>
</feature>
<protein>
    <submittedName>
        <fullName evidence="2">Uncharacterized protein</fullName>
    </submittedName>
</protein>
<keyword evidence="1" id="KW-0812">Transmembrane</keyword>
<keyword evidence="1" id="KW-0472">Membrane</keyword>
<name>B1H0F8_ENDTX</name>
<organism evidence="2 3">
    <name type="scientific">Endomicrobium trichonymphae</name>
    <dbReference type="NCBI Taxonomy" id="1408204"/>
    <lineage>
        <taxon>Bacteria</taxon>
        <taxon>Pseudomonadati</taxon>
        <taxon>Elusimicrobiota</taxon>
        <taxon>Endomicrobiia</taxon>
        <taxon>Endomicrobiales</taxon>
        <taxon>Endomicrobiaceae</taxon>
        <taxon>Candidatus Endomicrobiellum</taxon>
    </lineage>
</organism>
<sequence length="120" mass="14139">MIQKQIFFINNFIIIASIIFIVIFFIPIFKINISLDYKINGNDLIVNMKNLNIKKDLFVKLDKNTMIISHHTGSFKINSYDAQRSQIVLDIRQFNVENGLKIFYSFKKNVISYILKNKKC</sequence>
<keyword evidence="1" id="KW-1133">Transmembrane helix</keyword>
<dbReference type="AlphaFoldDB" id="B1H0F8"/>
<keyword evidence="3" id="KW-1185">Reference proteome</keyword>
<dbReference type="PATRIC" id="fig|471821.5.peg.829"/>